<evidence type="ECO:0000256" key="10">
    <source>
        <dbReference type="ARBA" id="ARBA00047630"/>
    </source>
</evidence>
<dbReference type="Pfam" id="PF00266">
    <property type="entry name" value="Aminotran_5"/>
    <property type="match status" value="1"/>
</dbReference>
<dbReference type="GO" id="GO:0005737">
    <property type="term" value="C:cytoplasm"/>
    <property type="evidence" value="ECO:0007669"/>
    <property type="project" value="TreeGrafter"/>
</dbReference>
<keyword evidence="5 14" id="KW-0032">Aminotransferase</keyword>
<dbReference type="PIRSF" id="PIRSF000525">
    <property type="entry name" value="SerC"/>
    <property type="match status" value="1"/>
</dbReference>
<evidence type="ECO:0000256" key="9">
    <source>
        <dbReference type="ARBA" id="ARBA00023299"/>
    </source>
</evidence>
<dbReference type="Gene3D" id="3.90.1150.10">
    <property type="entry name" value="Aspartate Aminotransferase, domain 1"/>
    <property type="match status" value="1"/>
</dbReference>
<dbReference type="PROSITE" id="PS00595">
    <property type="entry name" value="AA_TRANSFER_CLASS_5"/>
    <property type="match status" value="1"/>
</dbReference>
<evidence type="ECO:0000256" key="8">
    <source>
        <dbReference type="ARBA" id="ARBA00022898"/>
    </source>
</evidence>
<dbReference type="EMBL" id="FQNF01000165">
    <property type="protein sequence ID" value="SGZ41810.1"/>
    <property type="molecule type" value="Genomic_DNA"/>
</dbReference>
<keyword evidence="7 14" id="KW-0808">Transferase</keyword>
<reference evidence="15" key="1">
    <citation type="submission" date="2016-11" db="EMBL/GenBank/DDBJ databases">
        <authorList>
            <person name="Guldener U."/>
        </authorList>
    </citation>
    <scope>NUCLEOTIDE SEQUENCE [LARGE SCALE GENOMIC DNA]</scope>
</reference>
<dbReference type="UniPathway" id="UPA00135">
    <property type="reaction ID" value="UER00197"/>
</dbReference>
<evidence type="ECO:0000256" key="5">
    <source>
        <dbReference type="ARBA" id="ARBA00022576"/>
    </source>
</evidence>
<dbReference type="GO" id="GO:0030170">
    <property type="term" value="F:pyridoxal phosphate binding"/>
    <property type="evidence" value="ECO:0007669"/>
    <property type="project" value="TreeGrafter"/>
</dbReference>
<dbReference type="GO" id="GO:0009113">
    <property type="term" value="P:purine nucleobase biosynthetic process"/>
    <property type="evidence" value="ECO:0007669"/>
    <property type="project" value="EnsemblFungi"/>
</dbReference>
<keyword evidence="15" id="KW-1185">Reference proteome</keyword>
<evidence type="ECO:0000256" key="3">
    <source>
        <dbReference type="ARBA" id="ARBA00006904"/>
    </source>
</evidence>
<dbReference type="PANTHER" id="PTHR43247:SF1">
    <property type="entry name" value="PHOSPHOSERINE AMINOTRANSFERASE"/>
    <property type="match status" value="1"/>
</dbReference>
<gene>
    <name evidence="14" type="ORF">HGUI_04011</name>
</gene>
<evidence type="ECO:0000313" key="14">
    <source>
        <dbReference type="EMBL" id="SGZ41810.1"/>
    </source>
</evidence>
<dbReference type="EC" id="2.6.1.52" evidence="4"/>
<dbReference type="VEuPathDB" id="FungiDB:HGUI_04011"/>
<protein>
    <recommendedName>
        <fullName evidence="4">phosphoserine transaminase</fullName>
        <ecNumber evidence="4">2.6.1.52</ecNumber>
    </recommendedName>
</protein>
<comment type="pathway">
    <text evidence="2">Amino-acid biosynthesis; L-serine biosynthesis; L-serine from 3-phospho-D-glycerate: step 2/3.</text>
</comment>
<keyword evidence="9" id="KW-0718">Serine biosynthesis</keyword>
<accession>A0A1L0B5Y5</accession>
<dbReference type="InterPro" id="IPR015422">
    <property type="entry name" value="PyrdxlP-dep_Trfase_small"/>
</dbReference>
<evidence type="ECO:0000256" key="7">
    <source>
        <dbReference type="ARBA" id="ARBA00022679"/>
    </source>
</evidence>
<dbReference type="GO" id="GO:0004648">
    <property type="term" value="F:O-phospho-L-serine:2-oxoglutarate aminotransferase activity"/>
    <property type="evidence" value="ECO:0007669"/>
    <property type="project" value="UniProtKB-EC"/>
</dbReference>
<sequence length="406" mass="45550">MTTTLPERNETQYYFGAGPAQLPKPVIIQLSKDIVNINNQGIGIGEISHRSKLAQDIIDNTRENLYKLLSNNGNIDIEDIKKQYDVFFLQGGGTTGFSSIPLNFKKYNQAQNKKGGYIISGSWSLKSYQEAKRLGCDVVPLYNDKEVNGEFKGSYTGNYETLLSKHDDLSYVYVCENETVNGIEYDQTLKELAKVCKQKNIDLISDLSSDIFSREINIFDYGVIMAGAQKNIGIAGLTLYIVKKSILANIKTSGNIEELPIAFDWNLQNDNNSCYNTIPMVPLHTLNLVFEHLLNAGGIVAQEKINFEKAEMLYDVLDKYSLEGNNEKKFVKLTVSKQFRSKMNVVFNLKTTDLENDFVKKAEASGFSAIKGHRSVGGIRVSIYNAVKLEAVESLIKFVEEFAEQL</sequence>
<dbReference type="FunFam" id="3.90.1150.10:FF:000006">
    <property type="entry name" value="Phosphoserine aminotransferase"/>
    <property type="match status" value="1"/>
</dbReference>
<comment type="similarity">
    <text evidence="3">Belongs to the class-V pyridoxal-phosphate-dependent aminotransferase family. SerC subfamily.</text>
</comment>
<evidence type="ECO:0000256" key="2">
    <source>
        <dbReference type="ARBA" id="ARBA00005099"/>
    </source>
</evidence>
<dbReference type="NCBIfam" id="NF003764">
    <property type="entry name" value="PRK05355.1"/>
    <property type="match status" value="1"/>
</dbReference>
<dbReference type="AlphaFoldDB" id="A0A1L0B5Y5"/>
<dbReference type="InterPro" id="IPR020578">
    <property type="entry name" value="Aminotrans_V_PyrdxlP_BS"/>
</dbReference>
<evidence type="ECO:0000256" key="11">
    <source>
        <dbReference type="ARBA" id="ARBA00049007"/>
    </source>
</evidence>
<dbReference type="InterPro" id="IPR015424">
    <property type="entry name" value="PyrdxlP-dep_Trfase"/>
</dbReference>
<evidence type="ECO:0000313" key="15">
    <source>
        <dbReference type="Proteomes" id="UP000183365"/>
    </source>
</evidence>
<keyword evidence="6" id="KW-0028">Amino-acid biosynthesis</keyword>
<dbReference type="PANTHER" id="PTHR43247">
    <property type="entry name" value="PHOSPHOSERINE AMINOTRANSFERASE"/>
    <property type="match status" value="1"/>
</dbReference>
<comment type="catalytic activity">
    <reaction evidence="10">
        <text>4-(phosphooxy)-L-threonine + 2-oxoglutarate = (R)-3-hydroxy-2-oxo-4-phosphooxybutanoate + L-glutamate</text>
        <dbReference type="Rhea" id="RHEA:16573"/>
        <dbReference type="ChEBI" id="CHEBI:16810"/>
        <dbReference type="ChEBI" id="CHEBI:29985"/>
        <dbReference type="ChEBI" id="CHEBI:58452"/>
        <dbReference type="ChEBI" id="CHEBI:58538"/>
        <dbReference type="EC" id="2.6.1.52"/>
    </reaction>
</comment>
<comment type="catalytic activity">
    <reaction evidence="11">
        <text>O-phospho-L-serine + 2-oxoglutarate = 3-phosphooxypyruvate + L-glutamate</text>
        <dbReference type="Rhea" id="RHEA:14329"/>
        <dbReference type="ChEBI" id="CHEBI:16810"/>
        <dbReference type="ChEBI" id="CHEBI:18110"/>
        <dbReference type="ChEBI" id="CHEBI:29985"/>
        <dbReference type="ChEBI" id="CHEBI:57524"/>
        <dbReference type="EC" id="2.6.1.52"/>
    </reaction>
</comment>
<dbReference type="InterPro" id="IPR015421">
    <property type="entry name" value="PyrdxlP-dep_Trfase_major"/>
</dbReference>
<feature type="domain" description="Aminotransferase class V" evidence="13">
    <location>
        <begin position="13"/>
        <end position="395"/>
    </location>
</feature>
<organism evidence="14 15">
    <name type="scientific">Hanseniaspora guilliermondii</name>
    <dbReference type="NCBI Taxonomy" id="56406"/>
    <lineage>
        <taxon>Eukaryota</taxon>
        <taxon>Fungi</taxon>
        <taxon>Dikarya</taxon>
        <taxon>Ascomycota</taxon>
        <taxon>Saccharomycotina</taxon>
        <taxon>Saccharomycetes</taxon>
        <taxon>Saccharomycodales</taxon>
        <taxon>Saccharomycodaceae</taxon>
        <taxon>Hanseniaspora</taxon>
    </lineage>
</organism>
<evidence type="ECO:0000256" key="12">
    <source>
        <dbReference type="RuleBase" id="RU004504"/>
    </source>
</evidence>
<dbReference type="OrthoDB" id="1703350at2759"/>
<name>A0A1L0B5Y5_9ASCO</name>
<keyword evidence="8" id="KW-0663">Pyridoxal phosphate</keyword>
<dbReference type="HAMAP" id="MF_00160">
    <property type="entry name" value="SerC_aminotrans_5"/>
    <property type="match status" value="1"/>
</dbReference>
<dbReference type="GO" id="GO:0006564">
    <property type="term" value="P:L-serine biosynthetic process"/>
    <property type="evidence" value="ECO:0007669"/>
    <property type="project" value="UniProtKB-KW"/>
</dbReference>
<evidence type="ECO:0000259" key="13">
    <source>
        <dbReference type="Pfam" id="PF00266"/>
    </source>
</evidence>
<evidence type="ECO:0000256" key="6">
    <source>
        <dbReference type="ARBA" id="ARBA00022605"/>
    </source>
</evidence>
<evidence type="ECO:0000256" key="1">
    <source>
        <dbReference type="ARBA" id="ARBA00001933"/>
    </source>
</evidence>
<dbReference type="InterPro" id="IPR000192">
    <property type="entry name" value="Aminotrans_V_dom"/>
</dbReference>
<evidence type="ECO:0000256" key="4">
    <source>
        <dbReference type="ARBA" id="ARBA00013030"/>
    </source>
</evidence>
<dbReference type="SUPFAM" id="SSF53383">
    <property type="entry name" value="PLP-dependent transferases"/>
    <property type="match status" value="1"/>
</dbReference>
<proteinExistence type="inferred from homology"/>
<comment type="cofactor">
    <cofactor evidence="1 12">
        <name>pyridoxal 5'-phosphate</name>
        <dbReference type="ChEBI" id="CHEBI:597326"/>
    </cofactor>
</comment>
<dbReference type="InterPro" id="IPR022278">
    <property type="entry name" value="Pser_aminoTfrase"/>
</dbReference>
<dbReference type="Proteomes" id="UP000183365">
    <property type="component" value="Unassembled WGS sequence"/>
</dbReference>
<dbReference type="Gene3D" id="3.40.640.10">
    <property type="entry name" value="Type I PLP-dependent aspartate aminotransferase-like (Major domain)"/>
    <property type="match status" value="1"/>
</dbReference>